<dbReference type="AlphaFoldDB" id="A0A1G1Y100"/>
<evidence type="ECO:0000259" key="5">
    <source>
        <dbReference type="PROSITE" id="PS50126"/>
    </source>
</evidence>
<dbReference type="PANTHER" id="PTHR10724:SF7">
    <property type="entry name" value="SMALL RIBOSOMAL SUBUNIT PROTEIN BS1C"/>
    <property type="match status" value="1"/>
</dbReference>
<dbReference type="InterPro" id="IPR012340">
    <property type="entry name" value="NA-bd_OB-fold"/>
</dbReference>
<dbReference type="EMBL" id="MHIE01000010">
    <property type="protein sequence ID" value="OGY45891.1"/>
    <property type="molecule type" value="Genomic_DNA"/>
</dbReference>
<name>A0A1G1Y100_9BACT</name>
<comment type="similarity">
    <text evidence="1">Belongs to the bacterial ribosomal protein bS1 family.</text>
</comment>
<comment type="caution">
    <text evidence="6">The sequence shown here is derived from an EMBL/GenBank/DDBJ whole genome shotgun (WGS) entry which is preliminary data.</text>
</comment>
<sequence length="647" mass="71365">MNHRNPQADDNGGNSSVIAAAVQAVAKIIKILVLRWDPNLETALFVALVTRYPRIARNLGITTGKLEFRFLSTLNNDRPQTKTRFEALCRELEITLEQIDQAAHFNQGGQGFPGWDSHGLPDGAVKCSLQVALDDHDFLEYRDYLRRVVEPIMANDSQAKALSKDPHNLREFATVLGELYPDNPRMVLEWLVIAFCGLFFQAKRGVKKDVIFNDRSILAGVEDYFADQVASGMNEVEADQKLRWFKQLGWEAIDRADAAWEEAEDAIKEAETKGRIAEVMVGSLGRTAKVIHVVTKAANCKVPPAARKAGYGVIIHWTGEHYTIHGNMLDCPDGIRRALDFGEIIAAIRRREVSFMQQRLSDQVDLRASGYVFALDSTRIPGFLNPQRNIAASRTRSSPDSPQTNFKDRQRFFQIVCEATQRCAAIDKGPVTNGHKPTSAPPRTQPTPTVEIVPGMIIEGKIRNITPIGAFVRVTPDQDGLVYIGEASIDRVEYDNGVLKVGNEVLMKVGDIIRAKVVKIGPDPKDPSKVRVSLSSKFIMGEEPAVPSALCRIGEVPPPPEPKPKIGTVFEGKVTRIGDISAAVQVSGAMEGMVRITELDVEYVESVGDVVQVGDVIKVKVVDIDAMGKIWLSRKAIMLDERAATAV</sequence>
<evidence type="ECO:0000256" key="2">
    <source>
        <dbReference type="ARBA" id="ARBA00022980"/>
    </source>
</evidence>
<keyword evidence="3" id="KW-0687">Ribonucleoprotein</keyword>
<feature type="region of interest" description="Disordered" evidence="4">
    <location>
        <begin position="428"/>
        <end position="449"/>
    </location>
</feature>
<dbReference type="PANTHER" id="PTHR10724">
    <property type="entry name" value="30S RIBOSOMAL PROTEIN S1"/>
    <property type="match status" value="1"/>
</dbReference>
<accession>A0A1G1Y100</accession>
<evidence type="ECO:0000313" key="7">
    <source>
        <dbReference type="Proteomes" id="UP000178240"/>
    </source>
</evidence>
<feature type="domain" description="S1 motif" evidence="5">
    <location>
        <begin position="455"/>
        <end position="537"/>
    </location>
</feature>
<evidence type="ECO:0000256" key="1">
    <source>
        <dbReference type="ARBA" id="ARBA00006767"/>
    </source>
</evidence>
<dbReference type="SUPFAM" id="SSF50249">
    <property type="entry name" value="Nucleic acid-binding proteins"/>
    <property type="match status" value="2"/>
</dbReference>
<dbReference type="InterPro" id="IPR003029">
    <property type="entry name" value="S1_domain"/>
</dbReference>
<dbReference type="GO" id="GO:0022627">
    <property type="term" value="C:cytosolic small ribosomal subunit"/>
    <property type="evidence" value="ECO:0007669"/>
    <property type="project" value="TreeGrafter"/>
</dbReference>
<keyword evidence="2" id="KW-0689">Ribosomal protein</keyword>
<evidence type="ECO:0000256" key="3">
    <source>
        <dbReference type="ARBA" id="ARBA00023274"/>
    </source>
</evidence>
<dbReference type="InterPro" id="IPR050437">
    <property type="entry name" value="Ribos_protein_bS1-like"/>
</dbReference>
<dbReference type="Proteomes" id="UP000178240">
    <property type="component" value="Unassembled WGS sequence"/>
</dbReference>
<evidence type="ECO:0000256" key="4">
    <source>
        <dbReference type="SAM" id="MobiDB-lite"/>
    </source>
</evidence>
<organism evidence="6 7">
    <name type="scientific">Candidatus Buchananbacteria bacterium RIFCSPHIGHO2_01_FULL_44_11</name>
    <dbReference type="NCBI Taxonomy" id="1797535"/>
    <lineage>
        <taxon>Bacteria</taxon>
        <taxon>Candidatus Buchananiibacteriota</taxon>
    </lineage>
</organism>
<dbReference type="GO" id="GO:0003735">
    <property type="term" value="F:structural constituent of ribosome"/>
    <property type="evidence" value="ECO:0007669"/>
    <property type="project" value="TreeGrafter"/>
</dbReference>
<reference evidence="6 7" key="1">
    <citation type="journal article" date="2016" name="Nat. Commun.">
        <title>Thousands of microbial genomes shed light on interconnected biogeochemical processes in an aquifer system.</title>
        <authorList>
            <person name="Anantharaman K."/>
            <person name="Brown C.T."/>
            <person name="Hug L.A."/>
            <person name="Sharon I."/>
            <person name="Castelle C.J."/>
            <person name="Probst A.J."/>
            <person name="Thomas B.C."/>
            <person name="Singh A."/>
            <person name="Wilkins M.J."/>
            <person name="Karaoz U."/>
            <person name="Brodie E.L."/>
            <person name="Williams K.H."/>
            <person name="Hubbard S.S."/>
            <person name="Banfield J.F."/>
        </authorList>
    </citation>
    <scope>NUCLEOTIDE SEQUENCE [LARGE SCALE GENOMIC DNA]</scope>
</reference>
<dbReference type="PROSITE" id="PS50126">
    <property type="entry name" value="S1"/>
    <property type="match status" value="2"/>
</dbReference>
<protein>
    <recommendedName>
        <fullName evidence="5">S1 motif domain-containing protein</fullName>
    </recommendedName>
</protein>
<dbReference type="Gene3D" id="2.40.50.140">
    <property type="entry name" value="Nucleic acid-binding proteins"/>
    <property type="match status" value="2"/>
</dbReference>
<dbReference type="GO" id="GO:0003729">
    <property type="term" value="F:mRNA binding"/>
    <property type="evidence" value="ECO:0007669"/>
    <property type="project" value="TreeGrafter"/>
</dbReference>
<dbReference type="GO" id="GO:0006412">
    <property type="term" value="P:translation"/>
    <property type="evidence" value="ECO:0007669"/>
    <property type="project" value="TreeGrafter"/>
</dbReference>
<dbReference type="SMART" id="SM00316">
    <property type="entry name" value="S1"/>
    <property type="match status" value="2"/>
</dbReference>
<feature type="domain" description="S1 motif" evidence="5">
    <location>
        <begin position="567"/>
        <end position="635"/>
    </location>
</feature>
<dbReference type="STRING" id="1797535.A2744_00890"/>
<evidence type="ECO:0000313" key="6">
    <source>
        <dbReference type="EMBL" id="OGY45891.1"/>
    </source>
</evidence>
<dbReference type="Pfam" id="PF00575">
    <property type="entry name" value="S1"/>
    <property type="match status" value="2"/>
</dbReference>
<gene>
    <name evidence="6" type="ORF">A2744_00890</name>
</gene>
<proteinExistence type="inferred from homology"/>